<dbReference type="KEGG" id="ovi:T265_14064"/>
<evidence type="ECO:0000313" key="2">
    <source>
        <dbReference type="Proteomes" id="UP000054324"/>
    </source>
</evidence>
<sequence>MVGTQVAPCTIVDATLSKPLLLRSISTPKSLLCSCGSPPHGQLSVEVVPSRLFTRSPDKLSSFVRHLVDGIEHIQMKNTSLFTNEMFSLQKNNGAWCNILFTNEQLTPFAHMWSALIRMNELFNSHSETCSTVKLCAVTGGLCGKNSCPCAGLQIRTGSVASLGTDHLYSWAPCSRTFAIELTMSWAKLTMDADQPWEPTSGVTNLSQPSFGVLENWVDLLLLGQLSALATNSVQVEPEPVSFLEESTCPLSPDSDSTATQQVEAVVLKNDQLNDASPISAVTRPNTLTIVLHDSSEDDITCSDLDPNSKNWSKLAQSWDLTIEKRKCEPGTIVIDMFNPVLDTLLEQVLHFRQTVCNRF</sequence>
<organism evidence="1 2">
    <name type="scientific">Opisthorchis viverrini</name>
    <name type="common">Southeast Asian liver fluke</name>
    <dbReference type="NCBI Taxonomy" id="6198"/>
    <lineage>
        <taxon>Eukaryota</taxon>
        <taxon>Metazoa</taxon>
        <taxon>Spiralia</taxon>
        <taxon>Lophotrochozoa</taxon>
        <taxon>Platyhelminthes</taxon>
        <taxon>Trematoda</taxon>
        <taxon>Digenea</taxon>
        <taxon>Opisthorchiida</taxon>
        <taxon>Opisthorchiata</taxon>
        <taxon>Opisthorchiidae</taxon>
        <taxon>Opisthorchis</taxon>
    </lineage>
</organism>
<dbReference type="EMBL" id="KL596755">
    <property type="protein sequence ID" value="KER26127.1"/>
    <property type="molecule type" value="Genomic_DNA"/>
</dbReference>
<gene>
    <name evidence="1" type="ORF">T265_14064</name>
</gene>
<dbReference type="Proteomes" id="UP000054324">
    <property type="component" value="Unassembled WGS sequence"/>
</dbReference>
<dbReference type="OrthoDB" id="6236453at2759"/>
<reference evidence="1 2" key="1">
    <citation type="submission" date="2013-11" db="EMBL/GenBank/DDBJ databases">
        <title>Opisthorchis viverrini - life in the bile duct.</title>
        <authorList>
            <person name="Young N.D."/>
            <person name="Nagarajan N."/>
            <person name="Lin S.J."/>
            <person name="Korhonen P.K."/>
            <person name="Jex A.R."/>
            <person name="Hall R.S."/>
            <person name="Safavi-Hemami H."/>
            <person name="Kaewkong W."/>
            <person name="Bertrand D."/>
            <person name="Gao S."/>
            <person name="Seet Q."/>
            <person name="Wongkham S."/>
            <person name="Teh B.T."/>
            <person name="Wongkham C."/>
            <person name="Intapan P.M."/>
            <person name="Maleewong W."/>
            <person name="Yang X."/>
            <person name="Hu M."/>
            <person name="Wang Z."/>
            <person name="Hofmann A."/>
            <person name="Sternberg P.W."/>
            <person name="Tan P."/>
            <person name="Wang J."/>
            <person name="Gasser R.B."/>
        </authorList>
    </citation>
    <scope>NUCLEOTIDE SEQUENCE [LARGE SCALE GENOMIC DNA]</scope>
</reference>
<dbReference type="CTD" id="20328230"/>
<name>A0A074ZK28_OPIVI</name>
<protein>
    <submittedName>
        <fullName evidence="1">Uncharacterized protein</fullName>
    </submittedName>
</protein>
<dbReference type="GeneID" id="20328230"/>
<proteinExistence type="predicted"/>
<accession>A0A074ZK28</accession>
<dbReference type="RefSeq" id="XP_009170126.1">
    <property type="nucleotide sequence ID" value="XM_009171862.1"/>
</dbReference>
<dbReference type="AlphaFoldDB" id="A0A074ZK28"/>
<keyword evidence="2" id="KW-1185">Reference proteome</keyword>
<evidence type="ECO:0000313" key="1">
    <source>
        <dbReference type="EMBL" id="KER26127.1"/>
    </source>
</evidence>